<feature type="compositionally biased region" description="Low complexity" evidence="1">
    <location>
        <begin position="346"/>
        <end position="358"/>
    </location>
</feature>
<feature type="region of interest" description="Disordered" evidence="1">
    <location>
        <begin position="102"/>
        <end position="145"/>
    </location>
</feature>
<dbReference type="KEGG" id="pfj:MYCFIDRAFT_200805"/>
<dbReference type="Proteomes" id="UP000016932">
    <property type="component" value="Unassembled WGS sequence"/>
</dbReference>
<evidence type="ECO:0000256" key="1">
    <source>
        <dbReference type="SAM" id="MobiDB-lite"/>
    </source>
</evidence>
<dbReference type="OrthoDB" id="10472649at2759"/>
<sequence>MPCDYKASRPALANFAHTMTTYINHLSPKDFNQLYDLLAWTPPLPHTPAEEERNKRNLLSWIMRNYPELRHPTEKMPTTALLHGSMRLRTTSPAHMPQAIDRSDTTQSAAGNSYGIRPPDHHSSSASLPPSSRASGTPRPHRGVKSDSLDVLMSEGHQSPMTAFSRENDPAVRAASAPPSPPKHRSCRLRNPLFVQDEDTSDDELSSPSHVMKKKSGMQPRLYGASRTTSAHTSTRAPFIPIDTDDDDANFSDRKSGMIVIGTDADFLPSRLDMAENLRAPPPKQNPQQQRLGFQDLHAHHQEAIDPRIKSSPITAASTRHHTLPNHHRYQQPSNTNTPPPPPTPTADAPSPLHSQPQDPTPTSQPNPKSTAMLSALTSALDTAWSQLREHCHAGNLADAVNTLATMTSLVVLVRDGGFEVEGEDQEEGVAL</sequence>
<proteinExistence type="predicted"/>
<feature type="compositionally biased region" description="Low complexity" evidence="1">
    <location>
        <begin position="124"/>
        <end position="135"/>
    </location>
</feature>
<gene>
    <name evidence="2" type="ORF">MYCFIDRAFT_200805</name>
</gene>
<name>M2ZD29_PSEFD</name>
<feature type="region of interest" description="Disordered" evidence="1">
    <location>
        <begin position="325"/>
        <end position="370"/>
    </location>
</feature>
<evidence type="ECO:0000313" key="3">
    <source>
        <dbReference type="Proteomes" id="UP000016932"/>
    </source>
</evidence>
<dbReference type="RefSeq" id="XP_007932349.1">
    <property type="nucleotide sequence ID" value="XM_007934158.1"/>
</dbReference>
<feature type="compositionally biased region" description="Acidic residues" evidence="1">
    <location>
        <begin position="196"/>
        <end position="205"/>
    </location>
</feature>
<protein>
    <submittedName>
        <fullName evidence="2">Uncharacterized protein</fullName>
    </submittedName>
</protein>
<dbReference type="GeneID" id="19335898"/>
<dbReference type="AlphaFoldDB" id="M2ZD29"/>
<keyword evidence="3" id="KW-1185">Reference proteome</keyword>
<dbReference type="VEuPathDB" id="FungiDB:MYCFIDRAFT_200805"/>
<dbReference type="HOGENOM" id="CLU_634801_0_0_1"/>
<organism evidence="2 3">
    <name type="scientific">Pseudocercospora fijiensis (strain CIRAD86)</name>
    <name type="common">Black leaf streak disease fungus</name>
    <name type="synonym">Mycosphaerella fijiensis</name>
    <dbReference type="NCBI Taxonomy" id="383855"/>
    <lineage>
        <taxon>Eukaryota</taxon>
        <taxon>Fungi</taxon>
        <taxon>Dikarya</taxon>
        <taxon>Ascomycota</taxon>
        <taxon>Pezizomycotina</taxon>
        <taxon>Dothideomycetes</taxon>
        <taxon>Dothideomycetidae</taxon>
        <taxon>Mycosphaerellales</taxon>
        <taxon>Mycosphaerellaceae</taxon>
        <taxon>Pseudocercospora</taxon>
    </lineage>
</organism>
<feature type="region of interest" description="Disordered" evidence="1">
    <location>
        <begin position="161"/>
        <end position="221"/>
    </location>
</feature>
<accession>M2ZD29</accession>
<dbReference type="EMBL" id="KB446571">
    <property type="protein sequence ID" value="EME77024.1"/>
    <property type="molecule type" value="Genomic_DNA"/>
</dbReference>
<reference evidence="2 3" key="1">
    <citation type="journal article" date="2012" name="PLoS Pathog.">
        <title>Diverse lifestyles and strategies of plant pathogenesis encoded in the genomes of eighteen Dothideomycetes fungi.</title>
        <authorList>
            <person name="Ohm R.A."/>
            <person name="Feau N."/>
            <person name="Henrissat B."/>
            <person name="Schoch C.L."/>
            <person name="Horwitz B.A."/>
            <person name="Barry K.W."/>
            <person name="Condon B.J."/>
            <person name="Copeland A.C."/>
            <person name="Dhillon B."/>
            <person name="Glaser F."/>
            <person name="Hesse C.N."/>
            <person name="Kosti I."/>
            <person name="LaButti K."/>
            <person name="Lindquist E.A."/>
            <person name="Lucas S."/>
            <person name="Salamov A.A."/>
            <person name="Bradshaw R.E."/>
            <person name="Ciuffetti L."/>
            <person name="Hamelin R.C."/>
            <person name="Kema G.H.J."/>
            <person name="Lawrence C."/>
            <person name="Scott J.A."/>
            <person name="Spatafora J.W."/>
            <person name="Turgeon B.G."/>
            <person name="de Wit P.J.G.M."/>
            <person name="Zhong S."/>
            <person name="Goodwin S.B."/>
            <person name="Grigoriev I.V."/>
        </authorList>
    </citation>
    <scope>NUCLEOTIDE SEQUENCE [LARGE SCALE GENOMIC DNA]</scope>
    <source>
        <strain evidence="2 3">CIRAD86</strain>
    </source>
</reference>
<evidence type="ECO:0000313" key="2">
    <source>
        <dbReference type="EMBL" id="EME77024.1"/>
    </source>
</evidence>